<name>A0A8W8MML2_MAGGI</name>
<proteinExistence type="predicted"/>
<organism evidence="1 2">
    <name type="scientific">Magallana gigas</name>
    <name type="common">Pacific oyster</name>
    <name type="synonym">Crassostrea gigas</name>
    <dbReference type="NCBI Taxonomy" id="29159"/>
    <lineage>
        <taxon>Eukaryota</taxon>
        <taxon>Metazoa</taxon>
        <taxon>Spiralia</taxon>
        <taxon>Lophotrochozoa</taxon>
        <taxon>Mollusca</taxon>
        <taxon>Bivalvia</taxon>
        <taxon>Autobranchia</taxon>
        <taxon>Pteriomorphia</taxon>
        <taxon>Ostreida</taxon>
        <taxon>Ostreoidea</taxon>
        <taxon>Ostreidae</taxon>
        <taxon>Magallana</taxon>
    </lineage>
</organism>
<reference evidence="1" key="1">
    <citation type="submission" date="2022-08" db="UniProtKB">
        <authorList>
            <consortium name="EnsemblMetazoa"/>
        </authorList>
    </citation>
    <scope>IDENTIFICATION</scope>
    <source>
        <strain evidence="1">05x7-T-G4-1.051#20</strain>
    </source>
</reference>
<protein>
    <submittedName>
        <fullName evidence="1">Uncharacterized protein</fullName>
    </submittedName>
</protein>
<evidence type="ECO:0000313" key="1">
    <source>
        <dbReference type="EnsemblMetazoa" id="G33150.1:cds"/>
    </source>
</evidence>
<dbReference type="EnsemblMetazoa" id="G33150.1">
    <property type="protein sequence ID" value="G33150.1:cds"/>
    <property type="gene ID" value="G33150"/>
</dbReference>
<sequence>MVESHIIIRNESCSPSKAYKIRTQALEGILPGNKYQEGIHVQGTAHGMTIIELRWLHRQSRGRVYWHLV</sequence>
<dbReference type="Proteomes" id="UP000005408">
    <property type="component" value="Unassembled WGS sequence"/>
</dbReference>
<evidence type="ECO:0000313" key="2">
    <source>
        <dbReference type="Proteomes" id="UP000005408"/>
    </source>
</evidence>
<dbReference type="AlphaFoldDB" id="A0A8W8MML2"/>
<accession>A0A8W8MML2</accession>
<keyword evidence="2" id="KW-1185">Reference proteome</keyword>